<evidence type="ECO:0000313" key="1">
    <source>
        <dbReference type="EMBL" id="OWZ23579.1"/>
    </source>
</evidence>
<name>A0A225X2Z3_9STRA</name>
<proteinExistence type="predicted"/>
<feature type="non-terminal residue" evidence="1">
    <location>
        <position position="1"/>
    </location>
</feature>
<dbReference type="OrthoDB" id="119082at2759"/>
<sequence length="1785" mass="218411">RRREALLRLHTRFRWRLLHRGLETWKHYCCLYEYLVVSSCSTESAKVYPLSPDHLHVYQPSLLPRITSPHAKIVSNDNSQWQLLRKVWRHWERVVRWKRRHRELAKLDKERLLRLGFGAWKSRIRLLWQRRVLVRRIAARTRQRLQQFGLTRFRMRCAEVSVHEWAEVLKTAHTAMEEEKKLRSEVQSSAASELHAAYIREQHRQHRFTELQAQRLEDFKRRECKHRALMILRYEVIQTRQKNTIALRFQRLHHCQRLMRRLFTSWKRETGRIRHTKDLMAVWDARRTRSLMATCFRLFAWTIHRRRQQRRRLRTLISNLQRGWLLRGWLCLRIRSAMEDHKATAHVAMWQLSQQVDGIQTSCKEAIHHSRKIAFKYQMTCALFMADKTRETFLRKVLRSWSERVALNAQKRHALRRLLARREVKALRTATQKWINHIEQNLAQRNQVQRYHMTQRHRATVVAFDVWKRNMHEKLRRRLAKYRQRSCFRTWRYWYNFRRQRVQWIGRFQQQLMAKLQRHAFKAWKLQHDHYVKVCSRREVAEHELIARLWRRWNGIVTFRLLKRYLQTWHEHSALMTRRRVSLRRLYWRQTVRRLRSKWHHWIKASLCTAITILETSSITAQLQVDRVIQSTSRANMLRRTIQRWRRLTSESKRQQRRRVLFAEKRRYMMLQATLRQWQITITCCSLTKQRRVLQNLLNRFQLAVERQAFRRWERNIHAMTLHERDRISAELFRRSEIRVMVLAEQIRAERDRRVIFASWRSITTGRKRACTTLQIIMLKHHHRFLQNAWIEWTLSTRKQRCVVRLITIIGQRLKAAAWYKLVQMYQHAGVRSTGARLAGELWHKIRLRQAWARWKRIDGFLSKRKALREATASITQSMAAFKSTLASRHHRKQALKRILAAWKHHLSCVRRLQQHLRDALGRRAEATTTYHFHKWRKLVERHRRRHEFLYRIVKRRQMREVRSALARWRRWLWEMAHREQLEQTKRALLQQRQVSANLHVEKRRRYVFEQREIFTHRRKHRLLRSVWHSWYNLVHQSKRKAELLTKILNKMRTALVAHGFYRWYQWTAWMQNMDDRLIRLVRVHNLWQWRRGFSALRQYHQEDIRRQSVMAASAFSVHNTRQRERQTQKMRAVSLVLQRKSSTALCYHCFRHWNLYVKSKVKTELMIRMACARSRKQKKRRCFTEWQLHTRQNIIQRQKIHRRQETWQFRRQRRVWNAWVYITQHSLEVKHSIYDRLIIRALRNSLQGSWGRWKAYTRDANALFNEQRVAQWQSAAAERDKMMNTLEDKHECLLLRAAQLGQVNNTLRQRLISSGARKIHRVMKLRRKSRIETALRVWYHKLQQTRALQSRIATLARRYQQIALQCWHSSISQQRTAEKLERVQLDATEWAARVVHTYDLQLLRRRTFLSWKAIVRARRGIKRHIVLAIRWREFYLVRRCWATWKSNLDTRTQQQIAATALRERKEFTRILQAFWQWRRVLDRPGITKHNAIRTLSLFRRVCQHRLMMYGWHRWRNFVIEDNIAMLQTELVLTELGNEKAADHHIRLQLLLRHFSSWRMYARSEHERRNGYARALTVASHRHLLRRHLEYWRHRTASIQTRLILLLRMNRHLRRHYMTLTKFALWVWFCRAQSNYRSLTQLQVASKKFTPTIDVPARIARALLTDLLLAEHQLLRLKQRSAWRLANVTVRSARRRMLQTAFDRFTSGVVVISKRHFLTPTHIVNARAFVDRMTLILLRSGFQRWKQQYLMLAIQEAEEAQEELLRALHHVTSYRQALDPYATQS</sequence>
<gene>
    <name evidence="1" type="ORF">PHMEG_0001525</name>
</gene>
<keyword evidence="2" id="KW-1185">Reference proteome</keyword>
<protein>
    <recommendedName>
        <fullName evidence="3">Sfi1 spindle body domain-containing protein</fullName>
    </recommendedName>
</protein>
<reference evidence="2" key="1">
    <citation type="submission" date="2017-03" db="EMBL/GenBank/DDBJ databases">
        <title>Phytopthora megakarya and P. palmivora, two closely related causual agents of cacao black pod achieved similar genome size and gene model numbers by different mechanisms.</title>
        <authorList>
            <person name="Ali S."/>
            <person name="Shao J."/>
            <person name="Larry D.J."/>
            <person name="Kronmiller B."/>
            <person name="Shen D."/>
            <person name="Strem M.D."/>
            <person name="Melnick R.L."/>
            <person name="Guiltinan M.J."/>
            <person name="Tyler B.M."/>
            <person name="Meinhardt L.W."/>
            <person name="Bailey B.A."/>
        </authorList>
    </citation>
    <scope>NUCLEOTIDE SEQUENCE [LARGE SCALE GENOMIC DNA]</scope>
    <source>
        <strain evidence="2">zdho120</strain>
    </source>
</reference>
<comment type="caution">
    <text evidence="1">The sequence shown here is derived from an EMBL/GenBank/DDBJ whole genome shotgun (WGS) entry which is preliminary data.</text>
</comment>
<accession>A0A225X2Z3</accession>
<organism evidence="1 2">
    <name type="scientific">Phytophthora megakarya</name>
    <dbReference type="NCBI Taxonomy" id="4795"/>
    <lineage>
        <taxon>Eukaryota</taxon>
        <taxon>Sar</taxon>
        <taxon>Stramenopiles</taxon>
        <taxon>Oomycota</taxon>
        <taxon>Peronosporomycetes</taxon>
        <taxon>Peronosporales</taxon>
        <taxon>Peronosporaceae</taxon>
        <taxon>Phytophthora</taxon>
    </lineage>
</organism>
<evidence type="ECO:0000313" key="2">
    <source>
        <dbReference type="Proteomes" id="UP000198211"/>
    </source>
</evidence>
<dbReference type="EMBL" id="NBNE01000055">
    <property type="protein sequence ID" value="OWZ23579.1"/>
    <property type="molecule type" value="Genomic_DNA"/>
</dbReference>
<evidence type="ECO:0008006" key="3">
    <source>
        <dbReference type="Google" id="ProtNLM"/>
    </source>
</evidence>
<dbReference type="Proteomes" id="UP000198211">
    <property type="component" value="Unassembled WGS sequence"/>
</dbReference>